<dbReference type="SUPFAM" id="SSF69593">
    <property type="entry name" value="Glycerol-3-phosphate (1)-acyltransferase"/>
    <property type="match status" value="1"/>
</dbReference>
<dbReference type="Proteomes" id="UP000245771">
    <property type="component" value="Unassembled WGS sequence"/>
</dbReference>
<organism evidence="3 4">
    <name type="scientific">Meira miltonrushii</name>
    <dbReference type="NCBI Taxonomy" id="1280837"/>
    <lineage>
        <taxon>Eukaryota</taxon>
        <taxon>Fungi</taxon>
        <taxon>Dikarya</taxon>
        <taxon>Basidiomycota</taxon>
        <taxon>Ustilaginomycotina</taxon>
        <taxon>Exobasidiomycetes</taxon>
        <taxon>Exobasidiales</taxon>
        <taxon>Brachybasidiaceae</taxon>
        <taxon>Meira</taxon>
    </lineage>
</organism>
<dbReference type="GO" id="GO:0004366">
    <property type="term" value="F:glycerol-3-phosphate O-acyltransferase activity"/>
    <property type="evidence" value="ECO:0007669"/>
    <property type="project" value="TreeGrafter"/>
</dbReference>
<keyword evidence="3" id="KW-0012">Acyltransferase</keyword>
<dbReference type="GeneID" id="37017880"/>
<feature type="non-terminal residue" evidence="3">
    <location>
        <position position="1"/>
    </location>
</feature>
<keyword evidence="1" id="KW-1133">Transmembrane helix</keyword>
<accession>A0A316V539</accession>
<feature type="non-terminal residue" evidence="3">
    <location>
        <position position="441"/>
    </location>
</feature>
<keyword evidence="4" id="KW-1185">Reference proteome</keyword>
<evidence type="ECO:0000313" key="3">
    <source>
        <dbReference type="EMBL" id="PWN32572.1"/>
    </source>
</evidence>
<feature type="transmembrane region" description="Helical" evidence="1">
    <location>
        <begin position="339"/>
        <end position="360"/>
    </location>
</feature>
<protein>
    <submittedName>
        <fullName evidence="3">Acyltransferase</fullName>
    </submittedName>
</protein>
<dbReference type="PANTHER" id="PTHR31605:SF0">
    <property type="entry name" value="GLYCEROL-3-PHOSPHATE O-ACYLTRANSFERASE 1"/>
    <property type="match status" value="1"/>
</dbReference>
<dbReference type="GO" id="GO:0016287">
    <property type="term" value="F:glycerone-phosphate O-acyltransferase activity"/>
    <property type="evidence" value="ECO:0007669"/>
    <property type="project" value="TreeGrafter"/>
</dbReference>
<proteinExistence type="predicted"/>
<dbReference type="InParanoid" id="A0A316V539"/>
<evidence type="ECO:0000256" key="1">
    <source>
        <dbReference type="SAM" id="Phobius"/>
    </source>
</evidence>
<keyword evidence="1" id="KW-0472">Membrane</keyword>
<gene>
    <name evidence="3" type="ORF">FA14DRAFT_115229</name>
</gene>
<reference evidence="3 4" key="1">
    <citation type="journal article" date="2018" name="Mol. Biol. Evol.">
        <title>Broad Genomic Sampling Reveals a Smut Pathogenic Ancestry of the Fungal Clade Ustilaginomycotina.</title>
        <authorList>
            <person name="Kijpornyongpan T."/>
            <person name="Mondo S.J."/>
            <person name="Barry K."/>
            <person name="Sandor L."/>
            <person name="Lee J."/>
            <person name="Lipzen A."/>
            <person name="Pangilinan J."/>
            <person name="LaButti K."/>
            <person name="Hainaut M."/>
            <person name="Henrissat B."/>
            <person name="Grigoriev I.V."/>
            <person name="Spatafora J.W."/>
            <person name="Aime M.C."/>
        </authorList>
    </citation>
    <scope>NUCLEOTIDE SEQUENCE [LARGE SCALE GENOMIC DNA]</scope>
    <source>
        <strain evidence="3 4">MCA 3882</strain>
    </source>
</reference>
<keyword evidence="1" id="KW-0812">Transmembrane</keyword>
<dbReference type="RefSeq" id="XP_025352874.1">
    <property type="nucleotide sequence ID" value="XM_025496099.1"/>
</dbReference>
<feature type="transmembrane region" description="Helical" evidence="1">
    <location>
        <begin position="372"/>
        <end position="399"/>
    </location>
</feature>
<name>A0A316V539_9BASI</name>
<feature type="transmembrane region" description="Helical" evidence="1">
    <location>
        <begin position="405"/>
        <end position="423"/>
    </location>
</feature>
<sequence>FGPAYTFMRFVGERSAAHFFRRILVVGGERVPKKGTYILCCTHFSTLMDVAIISAELDRPIHYWAKRGLYKRQPFRWILENSGNIQVNRKEKSNEDLFAGTFQAMKAGEPIGLFPEGGSYTEHRLHSMKAGAAWAALEYAKHLLLQGEIDDPTKSKVTIVPAAINYTDKSRFRSEAVFEFGQPFTVDEYMTEFMTPSNTTSARNAVSKLTDRIGTEIYKMTIDAPDWTTWHSVKMARELIWKKNGQLPLRDLVPISNALVAVLNAPIPQAKTANETLCALQGLVLASSTDVYTLNALAKLFSLPHLVLPTRRRAERAVPGILPATLYLIRQILALTIRLPYVIPLALMYVPAYSISWYLAKKYSSHEEESMASAKSLCAFVIAGLTHIALVVCVATPFFFTPLGWILGIALSVIIEKSHVWLLDETYSYIKKLVISWRMFS</sequence>
<dbReference type="AlphaFoldDB" id="A0A316V539"/>
<dbReference type="EMBL" id="KZ819605">
    <property type="protein sequence ID" value="PWN32572.1"/>
    <property type="molecule type" value="Genomic_DNA"/>
</dbReference>
<dbReference type="PANTHER" id="PTHR31605">
    <property type="entry name" value="GLYCEROL-3-PHOSPHATE O-ACYLTRANSFERASE 1"/>
    <property type="match status" value="1"/>
</dbReference>
<dbReference type="SMART" id="SM00563">
    <property type="entry name" value="PlsC"/>
    <property type="match status" value="1"/>
</dbReference>
<feature type="domain" description="Phospholipid/glycerol acyltransferase" evidence="2">
    <location>
        <begin position="37"/>
        <end position="167"/>
    </location>
</feature>
<dbReference type="OrthoDB" id="1044435at2759"/>
<dbReference type="InterPro" id="IPR002123">
    <property type="entry name" value="Plipid/glycerol_acylTrfase"/>
</dbReference>
<evidence type="ECO:0000259" key="2">
    <source>
        <dbReference type="SMART" id="SM00563"/>
    </source>
</evidence>
<dbReference type="InterPro" id="IPR052744">
    <property type="entry name" value="GPAT/DAPAT"/>
</dbReference>
<dbReference type="GO" id="GO:0008654">
    <property type="term" value="P:phospholipid biosynthetic process"/>
    <property type="evidence" value="ECO:0007669"/>
    <property type="project" value="TreeGrafter"/>
</dbReference>
<evidence type="ECO:0000313" key="4">
    <source>
        <dbReference type="Proteomes" id="UP000245771"/>
    </source>
</evidence>
<dbReference type="STRING" id="1280837.A0A316V539"/>
<keyword evidence="3" id="KW-0808">Transferase</keyword>
<dbReference type="Pfam" id="PF01553">
    <property type="entry name" value="Acyltransferase"/>
    <property type="match status" value="1"/>
</dbReference>
<dbReference type="CDD" id="cd07992">
    <property type="entry name" value="LPLAT_AAK14816-like"/>
    <property type="match status" value="1"/>
</dbReference>